<name>A0A1R1S845_9ACTN</name>
<dbReference type="GO" id="GO:0003677">
    <property type="term" value="F:DNA binding"/>
    <property type="evidence" value="ECO:0007669"/>
    <property type="project" value="InterPro"/>
</dbReference>
<dbReference type="SUPFAM" id="SSF52540">
    <property type="entry name" value="P-loop containing nucleoside triphosphate hydrolases"/>
    <property type="match status" value="1"/>
</dbReference>
<proteinExistence type="predicted"/>
<dbReference type="Gene3D" id="3.40.50.300">
    <property type="entry name" value="P-loop containing nucleotide triphosphate hydrolases"/>
    <property type="match status" value="1"/>
</dbReference>
<feature type="domain" description="FtsK" evidence="1">
    <location>
        <begin position="295"/>
        <end position="490"/>
    </location>
</feature>
<dbReference type="InterPro" id="IPR002543">
    <property type="entry name" value="FtsK_dom"/>
</dbReference>
<protein>
    <recommendedName>
        <fullName evidence="1">FtsK domain-containing protein</fullName>
    </recommendedName>
</protein>
<dbReference type="EMBL" id="ASQP01000469">
    <property type="protein sequence ID" value="OMI34407.1"/>
    <property type="molecule type" value="Genomic_DNA"/>
</dbReference>
<dbReference type="Pfam" id="PF01580">
    <property type="entry name" value="FtsK_SpoIIIE"/>
    <property type="match status" value="1"/>
</dbReference>
<dbReference type="Proteomes" id="UP000186168">
    <property type="component" value="Unassembled WGS sequence"/>
</dbReference>
<accession>A0A1R1S845</accession>
<evidence type="ECO:0000313" key="2">
    <source>
        <dbReference type="EMBL" id="OMI34407.1"/>
    </source>
</evidence>
<evidence type="ECO:0000259" key="1">
    <source>
        <dbReference type="Pfam" id="PF01580"/>
    </source>
</evidence>
<dbReference type="InterPro" id="IPR027417">
    <property type="entry name" value="P-loop_NTPase"/>
</dbReference>
<gene>
    <name evidence="2" type="ORF">SPAR_36526</name>
</gene>
<dbReference type="GO" id="GO:0005524">
    <property type="term" value="F:ATP binding"/>
    <property type="evidence" value="ECO:0007669"/>
    <property type="project" value="InterPro"/>
</dbReference>
<dbReference type="AlphaFoldDB" id="A0A1R1S845"/>
<reference evidence="2 3" key="1">
    <citation type="submission" date="2013-05" db="EMBL/GenBank/DDBJ databases">
        <title>Genome sequence of Streptomyces sparsogenes DSM 40356.</title>
        <authorList>
            <person name="Coyne S."/>
            <person name="Seebeck F.P."/>
        </authorList>
    </citation>
    <scope>NUCLEOTIDE SEQUENCE [LARGE SCALE GENOMIC DNA]</scope>
    <source>
        <strain evidence="2 3">DSM 40356</strain>
    </source>
</reference>
<dbReference type="STRING" id="67365.GCA_001704635_01738"/>
<sequence>MTTAPHPIRQPNLSLVKEPAEASPAVEGTVVKHQGEIVRPAWIESAAARIERAKDHAIDNKLYVGWSVRGYKNLASRWLDVWRDDYPQMIATAKAERKDAKGDSGAEKAAHKAVKNLRAESREHKLWHAAKTGGWTVAAAAGTAAGVMVGGTLVEACMAVGAYAVGVWHGRPSPGEAPLQLTAVEGQPALTEERLAEAINSIGFRGAIRVLSASPWGADRTATVVFDLPPAVTVTALKKREEALAAFLGLDSSMIDITKAGAAGRASLWMTDRDPFEAPRPSPLMDMRGGLDAFKVGVPVAFNKRGITINLAINNCSFVIAGMTRSGKGVGAANLVAGAAMDVRINLRIVAGKTNGEWDAGAKAGVVATYFKPNPQRLLNLLEALIADMNRRNKILGEIGKSKLTVETINRLGGIEVLVIDELATFTRPGLPLRDEILEALIKLSAVAAGAGILMVLITQYPEVDVIPQGLAMNCGARWAMRVDNATQSNAILGGSASGSGRDASKFDPPMPGLGWLVNPFAGVTDKARSFDLDEDERGEVTELMQRAAQLREAAGRLVGQWEDPIERALINATGLSSAAGGPKRNGEPGLEVLHMTPEQKLQLDAALGALEAMDRLGRDAAQLDEMAELIGDMTGERLGELLRAAGAGGTIKVTIPGRGRVNGYRREDIAGAVRYLQGD</sequence>
<evidence type="ECO:0000313" key="3">
    <source>
        <dbReference type="Proteomes" id="UP000186168"/>
    </source>
</evidence>
<organism evidence="2 3">
    <name type="scientific">Streptomyces sparsogenes DSM 40356</name>
    <dbReference type="NCBI Taxonomy" id="1331668"/>
    <lineage>
        <taxon>Bacteria</taxon>
        <taxon>Bacillati</taxon>
        <taxon>Actinomycetota</taxon>
        <taxon>Actinomycetes</taxon>
        <taxon>Kitasatosporales</taxon>
        <taxon>Streptomycetaceae</taxon>
        <taxon>Streptomyces</taxon>
    </lineage>
</organism>
<keyword evidence="3" id="KW-1185">Reference proteome</keyword>
<comment type="caution">
    <text evidence="2">The sequence shown here is derived from an EMBL/GenBank/DDBJ whole genome shotgun (WGS) entry which is preliminary data.</text>
</comment>